<dbReference type="SUPFAM" id="SSF81383">
    <property type="entry name" value="F-box domain"/>
    <property type="match status" value="1"/>
</dbReference>
<evidence type="ECO:0000313" key="4">
    <source>
        <dbReference type="EnsemblProtists" id="EOD41119"/>
    </source>
</evidence>
<dbReference type="Pfam" id="PF01344">
    <property type="entry name" value="Kelch_1"/>
    <property type="match status" value="1"/>
</dbReference>
<dbReference type="RefSeq" id="XP_005793548.1">
    <property type="nucleotide sequence ID" value="XM_005793491.1"/>
</dbReference>
<dbReference type="PANTHER" id="PTHR46260:SF3">
    <property type="entry name" value="RING-TYPE DOMAIN-CONTAINING PROTEIN"/>
    <property type="match status" value="1"/>
</dbReference>
<keyword evidence="2" id="KW-0677">Repeat</keyword>
<evidence type="ECO:0000256" key="2">
    <source>
        <dbReference type="ARBA" id="ARBA00022737"/>
    </source>
</evidence>
<dbReference type="eggNOG" id="KOG4441">
    <property type="taxonomic scope" value="Eukaryota"/>
</dbReference>
<dbReference type="Proteomes" id="UP000013827">
    <property type="component" value="Unassembled WGS sequence"/>
</dbReference>
<dbReference type="PaxDb" id="2903-EOD41119"/>
<reference evidence="4" key="2">
    <citation type="submission" date="2024-10" db="UniProtKB">
        <authorList>
            <consortium name="EnsemblProtists"/>
        </authorList>
    </citation>
    <scope>IDENTIFICATION</scope>
</reference>
<dbReference type="SUPFAM" id="SSF117281">
    <property type="entry name" value="Kelch motif"/>
    <property type="match status" value="1"/>
</dbReference>
<dbReference type="InterPro" id="IPR006652">
    <property type="entry name" value="Kelch_1"/>
</dbReference>
<proteinExistence type="predicted"/>
<dbReference type="KEGG" id="ehx:EMIHUDRAFT_199313"/>
<keyword evidence="5" id="KW-1185">Reference proteome</keyword>
<evidence type="ECO:0000313" key="5">
    <source>
        <dbReference type="Proteomes" id="UP000013827"/>
    </source>
</evidence>
<dbReference type="PANTHER" id="PTHR46260">
    <property type="entry name" value="RING-TYPE DOMAIN-CONTAINING PROTEIN"/>
    <property type="match status" value="1"/>
</dbReference>
<dbReference type="Gene3D" id="2.120.10.80">
    <property type="entry name" value="Kelch-type beta propeller"/>
    <property type="match status" value="1"/>
</dbReference>
<evidence type="ECO:0000256" key="3">
    <source>
        <dbReference type="SAM" id="MobiDB-lite"/>
    </source>
</evidence>
<evidence type="ECO:0000256" key="1">
    <source>
        <dbReference type="ARBA" id="ARBA00022441"/>
    </source>
</evidence>
<accession>A0A0D3KZD4</accession>
<reference evidence="5" key="1">
    <citation type="journal article" date="2013" name="Nature">
        <title>Pan genome of the phytoplankton Emiliania underpins its global distribution.</title>
        <authorList>
            <person name="Read B.A."/>
            <person name="Kegel J."/>
            <person name="Klute M.J."/>
            <person name="Kuo A."/>
            <person name="Lefebvre S.C."/>
            <person name="Maumus F."/>
            <person name="Mayer C."/>
            <person name="Miller J."/>
            <person name="Monier A."/>
            <person name="Salamov A."/>
            <person name="Young J."/>
            <person name="Aguilar M."/>
            <person name="Claverie J.M."/>
            <person name="Frickenhaus S."/>
            <person name="Gonzalez K."/>
            <person name="Herman E.K."/>
            <person name="Lin Y.C."/>
            <person name="Napier J."/>
            <person name="Ogata H."/>
            <person name="Sarno A.F."/>
            <person name="Shmutz J."/>
            <person name="Schroeder D."/>
            <person name="de Vargas C."/>
            <person name="Verret F."/>
            <person name="von Dassow P."/>
            <person name="Valentin K."/>
            <person name="Van de Peer Y."/>
            <person name="Wheeler G."/>
            <person name="Dacks J.B."/>
            <person name="Delwiche C.F."/>
            <person name="Dyhrman S.T."/>
            <person name="Glockner G."/>
            <person name="John U."/>
            <person name="Richards T."/>
            <person name="Worden A.Z."/>
            <person name="Zhang X."/>
            <person name="Grigoriev I.V."/>
            <person name="Allen A.E."/>
            <person name="Bidle K."/>
            <person name="Borodovsky M."/>
            <person name="Bowler C."/>
            <person name="Brownlee C."/>
            <person name="Cock J.M."/>
            <person name="Elias M."/>
            <person name="Gladyshev V.N."/>
            <person name="Groth M."/>
            <person name="Guda C."/>
            <person name="Hadaegh A."/>
            <person name="Iglesias-Rodriguez M.D."/>
            <person name="Jenkins J."/>
            <person name="Jones B.M."/>
            <person name="Lawson T."/>
            <person name="Leese F."/>
            <person name="Lindquist E."/>
            <person name="Lobanov A."/>
            <person name="Lomsadze A."/>
            <person name="Malik S.B."/>
            <person name="Marsh M.E."/>
            <person name="Mackinder L."/>
            <person name="Mock T."/>
            <person name="Mueller-Roeber B."/>
            <person name="Pagarete A."/>
            <person name="Parker M."/>
            <person name="Probert I."/>
            <person name="Quesneville H."/>
            <person name="Raines C."/>
            <person name="Rensing S.A."/>
            <person name="Riano-Pachon D.M."/>
            <person name="Richier S."/>
            <person name="Rokitta S."/>
            <person name="Shiraiwa Y."/>
            <person name="Soanes D.M."/>
            <person name="van der Giezen M."/>
            <person name="Wahlund T.M."/>
            <person name="Williams B."/>
            <person name="Wilson W."/>
            <person name="Wolfe G."/>
            <person name="Wurch L.L."/>
        </authorList>
    </citation>
    <scope>NUCLEOTIDE SEQUENCE</scope>
</reference>
<feature type="region of interest" description="Disordered" evidence="3">
    <location>
        <begin position="288"/>
        <end position="307"/>
    </location>
</feature>
<name>A0A0D3KZD4_EMIH1</name>
<organism evidence="4 5">
    <name type="scientific">Emiliania huxleyi (strain CCMP1516)</name>
    <dbReference type="NCBI Taxonomy" id="280463"/>
    <lineage>
        <taxon>Eukaryota</taxon>
        <taxon>Haptista</taxon>
        <taxon>Haptophyta</taxon>
        <taxon>Prymnesiophyceae</taxon>
        <taxon>Isochrysidales</taxon>
        <taxon>Noelaerhabdaceae</taxon>
        <taxon>Emiliania</taxon>
    </lineage>
</organism>
<dbReference type="EnsemblProtists" id="EOD41119">
    <property type="protein sequence ID" value="EOD41119"/>
    <property type="gene ID" value="EMIHUDRAFT_199313"/>
</dbReference>
<dbReference type="SMART" id="SM00612">
    <property type="entry name" value="Kelch"/>
    <property type="match status" value="1"/>
</dbReference>
<dbReference type="InterPro" id="IPR015915">
    <property type="entry name" value="Kelch-typ_b-propeller"/>
</dbReference>
<keyword evidence="1" id="KW-0880">Kelch repeat</keyword>
<dbReference type="AlphaFoldDB" id="A0A0D3KZD4"/>
<evidence type="ECO:0008006" key="6">
    <source>
        <dbReference type="Google" id="ProtNLM"/>
    </source>
</evidence>
<sequence>MRAAEEDAAASPFARLPDALVALVLSHLSDVASIGRALTVSRGFAAAGTADARLVWARAAAALQWRLRRRESETGRELCVRANARRQRIAVFGGSCDGSPLYTHDMYDVAPQEWLPSPFLFTTYPRDASALASDGATVALLGGWGGTRAVRAVEAASLTEEARSWKRLTPLPRRLCFGAAQMDASGRLWFAGGGVLHLDGGAWREAGELVSPRCGLAVAADARSSSFFALGGYAGGTRYLSTAEAFDTATGKSTPIPSMGVARSGPGAAVGPDGALYVVGGSSDGCVSLRSAQTTPRREPAANAAPD</sequence>
<dbReference type="GeneID" id="17286388"/>
<dbReference type="HOGENOM" id="CLU_974639_0_0_1"/>
<dbReference type="InterPro" id="IPR036047">
    <property type="entry name" value="F-box-like_dom_sf"/>
</dbReference>
<protein>
    <recommendedName>
        <fullName evidence="6">F-box domain-containing protein</fullName>
    </recommendedName>
</protein>
<dbReference type="InterPro" id="IPR051746">
    <property type="entry name" value="Kelch_domain_containing_8"/>
</dbReference>